<dbReference type="PANTHER" id="PTHR33392:SF6">
    <property type="entry name" value="POLYISOPRENYL-TEICHOIC ACID--PEPTIDOGLYCAN TEICHOIC ACID TRANSFERASE TAGU"/>
    <property type="match status" value="1"/>
</dbReference>
<dbReference type="InterPro" id="IPR050922">
    <property type="entry name" value="LytR/CpsA/Psr_CW_biosynth"/>
</dbReference>
<evidence type="ECO:0000313" key="5">
    <source>
        <dbReference type="EMBL" id="MFB9732960.1"/>
    </source>
</evidence>
<feature type="compositionally biased region" description="Acidic residues" evidence="2">
    <location>
        <begin position="114"/>
        <end position="126"/>
    </location>
</feature>
<evidence type="ECO:0000256" key="3">
    <source>
        <dbReference type="SAM" id="Phobius"/>
    </source>
</evidence>
<organism evidence="5 6">
    <name type="scientific">Ornithinimicrobium kibberense</name>
    <dbReference type="NCBI Taxonomy" id="282060"/>
    <lineage>
        <taxon>Bacteria</taxon>
        <taxon>Bacillati</taxon>
        <taxon>Actinomycetota</taxon>
        <taxon>Actinomycetes</taxon>
        <taxon>Micrococcales</taxon>
        <taxon>Ornithinimicrobiaceae</taxon>
        <taxon>Ornithinimicrobium</taxon>
    </lineage>
</organism>
<dbReference type="EMBL" id="JBHMAX010000023">
    <property type="protein sequence ID" value="MFB9732960.1"/>
    <property type="molecule type" value="Genomic_DNA"/>
</dbReference>
<comment type="caution">
    <text evidence="5">The sequence shown here is derived from an EMBL/GenBank/DDBJ whole genome shotgun (WGS) entry which is preliminary data.</text>
</comment>
<keyword evidence="3" id="KW-1133">Transmembrane helix</keyword>
<accession>A0ABV5V5F9</accession>
<sequence length="418" mass="44929">MGFTDRSARDRGDTAPTRRRRRGGPLRALTAVVGLVALLGVLVLGGYAFWLQRTVSSNIEHDDLVAEDRSTITLSPDVSGGQRPGQDGADEEGDGSEQPSETGDTDGEGRVDAENDPEVAEVDDEVAPIVGDDGQEIDVTGVEVEASVPARPDEAGDALNFLIIGSDSRDLSVERGRSDVIVLAHVDDERERVDLVHFPRDLFVPIAGTGGSSKINASYAYGGAPLLIQTLQPLIGVPIDHVVIVNFESFKAMTDAIGGVNVQVTEAGGGFDVGTHYMDGEQGLRFVRERYSLSQGDISRGERQMQFVKAVMLKALSRETLTNPARLASFVDAATTNLTVDQDLRVGDMRNLAFELRGLRGGDIHFWQGPWRGIDMHPVAGSIVLMAEDQMATLGEHLRTDTMESYSDPVSPRTGFGG</sequence>
<dbReference type="Pfam" id="PF03816">
    <property type="entry name" value="LytR_cpsA_psr"/>
    <property type="match status" value="1"/>
</dbReference>
<feature type="region of interest" description="Disordered" evidence="2">
    <location>
        <begin position="72"/>
        <end position="136"/>
    </location>
</feature>
<evidence type="ECO:0000256" key="1">
    <source>
        <dbReference type="ARBA" id="ARBA00006068"/>
    </source>
</evidence>
<gene>
    <name evidence="5" type="ORF">ACFFN0_12995</name>
</gene>
<dbReference type="InterPro" id="IPR004474">
    <property type="entry name" value="LytR_CpsA_psr"/>
</dbReference>
<keyword evidence="3" id="KW-0812">Transmembrane</keyword>
<dbReference type="NCBIfam" id="TIGR00350">
    <property type="entry name" value="lytR_cpsA_psr"/>
    <property type="match status" value="1"/>
</dbReference>
<feature type="transmembrane region" description="Helical" evidence="3">
    <location>
        <begin position="28"/>
        <end position="50"/>
    </location>
</feature>
<name>A0ABV5V5F9_9MICO</name>
<dbReference type="PANTHER" id="PTHR33392">
    <property type="entry name" value="POLYISOPRENYL-TEICHOIC ACID--PEPTIDOGLYCAN TEICHOIC ACID TRANSFERASE TAGU"/>
    <property type="match status" value="1"/>
</dbReference>
<reference evidence="5 6" key="1">
    <citation type="submission" date="2024-09" db="EMBL/GenBank/DDBJ databases">
        <authorList>
            <person name="Sun Q."/>
            <person name="Mori K."/>
        </authorList>
    </citation>
    <scope>NUCLEOTIDE SEQUENCE [LARGE SCALE GENOMIC DNA]</scope>
    <source>
        <strain evidence="5 6">JCM 12763</strain>
    </source>
</reference>
<protein>
    <submittedName>
        <fullName evidence="5">LCP family protein</fullName>
    </submittedName>
</protein>
<evidence type="ECO:0000259" key="4">
    <source>
        <dbReference type="Pfam" id="PF03816"/>
    </source>
</evidence>
<proteinExistence type="inferred from homology"/>
<dbReference type="Gene3D" id="3.40.630.190">
    <property type="entry name" value="LCP protein"/>
    <property type="match status" value="1"/>
</dbReference>
<feature type="region of interest" description="Disordered" evidence="2">
    <location>
        <begin position="1"/>
        <end position="22"/>
    </location>
</feature>
<comment type="similarity">
    <text evidence="1">Belongs to the LytR/CpsA/Psr (LCP) family.</text>
</comment>
<keyword evidence="3" id="KW-0472">Membrane</keyword>
<feature type="compositionally biased region" description="Basic and acidic residues" evidence="2">
    <location>
        <begin position="1"/>
        <end position="13"/>
    </location>
</feature>
<feature type="domain" description="Cell envelope-related transcriptional attenuator" evidence="4">
    <location>
        <begin position="177"/>
        <end position="315"/>
    </location>
</feature>
<keyword evidence="6" id="KW-1185">Reference proteome</keyword>
<dbReference type="Proteomes" id="UP001589613">
    <property type="component" value="Unassembled WGS sequence"/>
</dbReference>
<evidence type="ECO:0000313" key="6">
    <source>
        <dbReference type="Proteomes" id="UP001589613"/>
    </source>
</evidence>
<evidence type="ECO:0000256" key="2">
    <source>
        <dbReference type="SAM" id="MobiDB-lite"/>
    </source>
</evidence>
<dbReference type="RefSeq" id="WP_181409570.1">
    <property type="nucleotide sequence ID" value="NZ_JBHMAX010000023.1"/>
</dbReference>